<protein>
    <submittedName>
        <fullName evidence="2">Uncharacterized protein</fullName>
    </submittedName>
</protein>
<gene>
    <name evidence="2" type="ORF">AVEN_15238_1</name>
</gene>
<evidence type="ECO:0000313" key="3">
    <source>
        <dbReference type="Proteomes" id="UP000499080"/>
    </source>
</evidence>
<proteinExistence type="predicted"/>
<reference evidence="2 3" key="1">
    <citation type="journal article" date="2019" name="Sci. Rep.">
        <title>Orb-weaving spider Araneus ventricosus genome elucidates the spidroin gene catalogue.</title>
        <authorList>
            <person name="Kono N."/>
            <person name="Nakamura H."/>
            <person name="Ohtoshi R."/>
            <person name="Moran D.A.P."/>
            <person name="Shinohara A."/>
            <person name="Yoshida Y."/>
            <person name="Fujiwara M."/>
            <person name="Mori M."/>
            <person name="Tomita M."/>
            <person name="Arakawa K."/>
        </authorList>
    </citation>
    <scope>NUCLEOTIDE SEQUENCE [LARGE SCALE GENOMIC DNA]</scope>
</reference>
<sequence length="116" mass="14016">MISSSNKERQICGKKIFWSTIDFYITELQSQDSWEPNGEERDLIARKEKKERELETKEGERELAVKEREKEREVAAKEKEKERELAVKEREKEREFAAKEKEKEGEKERDRELLLK</sequence>
<dbReference type="AlphaFoldDB" id="A0A4Y2UWG5"/>
<keyword evidence="3" id="KW-1185">Reference proteome</keyword>
<feature type="compositionally biased region" description="Basic and acidic residues" evidence="1">
    <location>
        <begin position="38"/>
        <end position="116"/>
    </location>
</feature>
<comment type="caution">
    <text evidence="2">The sequence shown here is derived from an EMBL/GenBank/DDBJ whole genome shotgun (WGS) entry which is preliminary data.</text>
</comment>
<name>A0A4Y2UWG5_ARAVE</name>
<feature type="region of interest" description="Disordered" evidence="1">
    <location>
        <begin position="32"/>
        <end position="116"/>
    </location>
</feature>
<accession>A0A4Y2UWG5</accession>
<organism evidence="2 3">
    <name type="scientific">Araneus ventricosus</name>
    <name type="common">Orbweaver spider</name>
    <name type="synonym">Epeira ventricosa</name>
    <dbReference type="NCBI Taxonomy" id="182803"/>
    <lineage>
        <taxon>Eukaryota</taxon>
        <taxon>Metazoa</taxon>
        <taxon>Ecdysozoa</taxon>
        <taxon>Arthropoda</taxon>
        <taxon>Chelicerata</taxon>
        <taxon>Arachnida</taxon>
        <taxon>Araneae</taxon>
        <taxon>Araneomorphae</taxon>
        <taxon>Entelegynae</taxon>
        <taxon>Araneoidea</taxon>
        <taxon>Araneidae</taxon>
        <taxon>Araneus</taxon>
    </lineage>
</organism>
<dbReference type="EMBL" id="BGPR01040011">
    <property type="protein sequence ID" value="GBO16086.1"/>
    <property type="molecule type" value="Genomic_DNA"/>
</dbReference>
<evidence type="ECO:0000256" key="1">
    <source>
        <dbReference type="SAM" id="MobiDB-lite"/>
    </source>
</evidence>
<dbReference type="Proteomes" id="UP000499080">
    <property type="component" value="Unassembled WGS sequence"/>
</dbReference>
<evidence type="ECO:0000313" key="2">
    <source>
        <dbReference type="EMBL" id="GBO16086.1"/>
    </source>
</evidence>